<evidence type="ECO:0000313" key="8">
    <source>
        <dbReference type="Proteomes" id="UP000215788"/>
    </source>
</evidence>
<comment type="caution">
    <text evidence="7">The sequence shown here is derived from an EMBL/GenBank/DDBJ whole genome shotgun (WGS) entry which is preliminary data.</text>
</comment>
<name>A0A266NA53_9PSED</name>
<organism evidence="7 8">
    <name type="scientific">Pseudomonas lundensis</name>
    <dbReference type="NCBI Taxonomy" id="86185"/>
    <lineage>
        <taxon>Bacteria</taxon>
        <taxon>Pseudomonadati</taxon>
        <taxon>Pseudomonadota</taxon>
        <taxon>Gammaproteobacteria</taxon>
        <taxon>Pseudomonadales</taxon>
        <taxon>Pseudomonadaceae</taxon>
        <taxon>Pseudomonas</taxon>
    </lineage>
</organism>
<dbReference type="RefSeq" id="WP_094993520.1">
    <property type="nucleotide sequence ID" value="NZ_NQKI01000015.1"/>
</dbReference>
<dbReference type="Pfam" id="PF13442">
    <property type="entry name" value="Cytochrome_CBB3"/>
    <property type="match status" value="1"/>
</dbReference>
<reference evidence="7 8" key="1">
    <citation type="submission" date="2017-08" db="EMBL/GenBank/DDBJ databases">
        <title>Genomic and metabolic characterisation of spoilage-associated Pseudomonas species.</title>
        <authorList>
            <person name="Stanborough T."/>
            <person name="Fegan N."/>
            <person name="Powell S.M."/>
            <person name="Singh T."/>
            <person name="Tamplin M.L."/>
            <person name="Chandry P.S."/>
        </authorList>
    </citation>
    <scope>NUCLEOTIDE SEQUENCE [LARGE SCALE GENOMIC DNA]</scope>
    <source>
        <strain evidence="7 8">L1802</strain>
    </source>
</reference>
<evidence type="ECO:0000259" key="6">
    <source>
        <dbReference type="PROSITE" id="PS51007"/>
    </source>
</evidence>
<keyword evidence="1 4" id="KW-0349">Heme</keyword>
<gene>
    <name evidence="7" type="ORF">CJF39_11380</name>
</gene>
<dbReference type="InterPro" id="IPR036909">
    <property type="entry name" value="Cyt_c-like_dom_sf"/>
</dbReference>
<dbReference type="OrthoDB" id="9779283at2"/>
<dbReference type="PANTHER" id="PTHR35008">
    <property type="entry name" value="BLL4482 PROTEIN-RELATED"/>
    <property type="match status" value="1"/>
</dbReference>
<dbReference type="InterPro" id="IPR051459">
    <property type="entry name" value="Cytochrome_c-type_DH"/>
</dbReference>
<keyword evidence="2 4" id="KW-0479">Metal-binding</keyword>
<evidence type="ECO:0000256" key="4">
    <source>
        <dbReference type="PROSITE-ProRule" id="PRU00433"/>
    </source>
</evidence>
<dbReference type="Proteomes" id="UP000215788">
    <property type="component" value="Unassembled WGS sequence"/>
</dbReference>
<dbReference type="GO" id="GO:0009055">
    <property type="term" value="F:electron transfer activity"/>
    <property type="evidence" value="ECO:0007669"/>
    <property type="project" value="InterPro"/>
</dbReference>
<dbReference type="PROSITE" id="PS51007">
    <property type="entry name" value="CYTC"/>
    <property type="match status" value="1"/>
</dbReference>
<accession>A0A266NA53</accession>
<feature type="chain" id="PRO_5012786071" evidence="5">
    <location>
        <begin position="21"/>
        <end position="308"/>
    </location>
</feature>
<keyword evidence="5" id="KW-0732">Signal</keyword>
<protein>
    <submittedName>
        <fullName evidence="7">Cytochrome C</fullName>
    </submittedName>
</protein>
<dbReference type="PANTHER" id="PTHR35008:SF9">
    <property type="entry name" value="CYTOCHROME C DOMAIN-CONTAINING PROTEIN"/>
    <property type="match status" value="1"/>
</dbReference>
<proteinExistence type="predicted"/>
<keyword evidence="3 4" id="KW-0408">Iron</keyword>
<dbReference type="Pfam" id="PF21342">
    <property type="entry name" value="SoxA-TsdA_cyt-c"/>
    <property type="match status" value="1"/>
</dbReference>
<dbReference type="InterPro" id="IPR009056">
    <property type="entry name" value="Cyt_c-like_dom"/>
</dbReference>
<dbReference type="FunFam" id="1.10.760.10:FF:000039">
    <property type="entry name" value="Thiosulfate dehydrogenase"/>
    <property type="match status" value="1"/>
</dbReference>
<dbReference type="AlphaFoldDB" id="A0A266NA53"/>
<evidence type="ECO:0000256" key="1">
    <source>
        <dbReference type="ARBA" id="ARBA00022617"/>
    </source>
</evidence>
<feature type="signal peptide" evidence="5">
    <location>
        <begin position="1"/>
        <end position="20"/>
    </location>
</feature>
<dbReference type="GO" id="GO:0046872">
    <property type="term" value="F:metal ion binding"/>
    <property type="evidence" value="ECO:0007669"/>
    <property type="project" value="UniProtKB-KW"/>
</dbReference>
<dbReference type="GO" id="GO:0020037">
    <property type="term" value="F:heme binding"/>
    <property type="evidence" value="ECO:0007669"/>
    <property type="project" value="InterPro"/>
</dbReference>
<evidence type="ECO:0000256" key="5">
    <source>
        <dbReference type="SAM" id="SignalP"/>
    </source>
</evidence>
<feature type="domain" description="Cytochrome c" evidence="6">
    <location>
        <begin position="181"/>
        <end position="266"/>
    </location>
</feature>
<evidence type="ECO:0000256" key="2">
    <source>
        <dbReference type="ARBA" id="ARBA00022723"/>
    </source>
</evidence>
<evidence type="ECO:0000313" key="7">
    <source>
        <dbReference type="EMBL" id="OZY59319.1"/>
    </source>
</evidence>
<evidence type="ECO:0000256" key="3">
    <source>
        <dbReference type="ARBA" id="ARBA00023004"/>
    </source>
</evidence>
<dbReference type="Gene3D" id="1.10.760.10">
    <property type="entry name" value="Cytochrome c-like domain"/>
    <property type="match status" value="2"/>
</dbReference>
<dbReference type="SUPFAM" id="SSF46626">
    <property type="entry name" value="Cytochrome c"/>
    <property type="match status" value="2"/>
</dbReference>
<sequence>MKRLLPVYAFCVLVAPMAGAATIAMEDQSQLKIPPAAKHPNSYFRPPQQSELPDNAYGKMVMDGYALFVDTKRQAPQFVGNGLNCTNCHLDQGKLANSAPLWGAYPMYPAYRKKNDKVNTFAERLQGCFQFSMNGGTPPAADSREITALSVYAYWLSTKAPVGVELPGRGYPQVPEPAGGFDLVRGAAVYQAHCALCHGNEGQGQKVGTDYVMPPLWGKDSYNWGAGMHRINTAASFIKHNMPLGKPGSLSDEQAWDVAAYVNTHERPQDPRLVEGSIEKTRVKFHANDGVNAYGQTVNGVLIGQGIP</sequence>
<dbReference type="EMBL" id="NQKI01000015">
    <property type="protein sequence ID" value="OZY59319.1"/>
    <property type="molecule type" value="Genomic_DNA"/>
</dbReference>